<gene>
    <name evidence="1" type="ORF">BTO18_12860</name>
</gene>
<reference evidence="1 2" key="1">
    <citation type="submission" date="2016-12" db="EMBL/GenBank/DDBJ databases">
        <title>Trade-off between light-utilization and light-protection in marine flavobacteria.</title>
        <authorList>
            <person name="Kumagai Y."/>
            <person name="Yoshizawa S."/>
            <person name="Kogure K."/>
            <person name="Iwasaki W."/>
        </authorList>
    </citation>
    <scope>NUCLEOTIDE SEQUENCE [LARGE SCALE GENOMIC DNA]</scope>
    <source>
        <strain evidence="1 2">NBRC 108759</strain>
    </source>
</reference>
<keyword evidence="2" id="KW-1185">Reference proteome</keyword>
<evidence type="ECO:0000313" key="2">
    <source>
        <dbReference type="Proteomes" id="UP000238882"/>
    </source>
</evidence>
<evidence type="ECO:0000313" key="1">
    <source>
        <dbReference type="EMBL" id="PQJ80005.1"/>
    </source>
</evidence>
<protein>
    <submittedName>
        <fullName evidence="1">Uncharacterized protein</fullName>
    </submittedName>
</protein>
<sequence>MESIISSQKKSINNKSKIMKTIITLLISLSVLLNLKAQDTITISDFEVLNNSNWKGTLMYKNYSDEKEVTLETTMKITLKSNKVINEIKFPKEPKANSKSSIKIRKNGTYFGNEKIISKEILADGFTKIITYYKGKDNNKKAKMYKTYLFNSNSFSITKLVEYLDSGEKIIRNKQTYKRI</sequence>
<organism evidence="1 2">
    <name type="scientific">Polaribacter porphyrae</name>
    <dbReference type="NCBI Taxonomy" id="1137780"/>
    <lineage>
        <taxon>Bacteria</taxon>
        <taxon>Pseudomonadati</taxon>
        <taxon>Bacteroidota</taxon>
        <taxon>Flavobacteriia</taxon>
        <taxon>Flavobacteriales</taxon>
        <taxon>Flavobacteriaceae</taxon>
    </lineage>
</organism>
<comment type="caution">
    <text evidence="1">The sequence shown here is derived from an EMBL/GenBank/DDBJ whole genome shotgun (WGS) entry which is preliminary data.</text>
</comment>
<accession>A0A2S7WQV8</accession>
<proteinExistence type="predicted"/>
<dbReference type="AlphaFoldDB" id="A0A2S7WQV8"/>
<dbReference type="EMBL" id="MSCN01000001">
    <property type="protein sequence ID" value="PQJ80005.1"/>
    <property type="molecule type" value="Genomic_DNA"/>
</dbReference>
<dbReference type="Proteomes" id="UP000238882">
    <property type="component" value="Unassembled WGS sequence"/>
</dbReference>
<name>A0A2S7WQV8_9FLAO</name>